<organism evidence="2 3">
    <name type="scientific">Ficus carica</name>
    <name type="common">Common fig</name>
    <dbReference type="NCBI Taxonomy" id="3494"/>
    <lineage>
        <taxon>Eukaryota</taxon>
        <taxon>Viridiplantae</taxon>
        <taxon>Streptophyta</taxon>
        <taxon>Embryophyta</taxon>
        <taxon>Tracheophyta</taxon>
        <taxon>Spermatophyta</taxon>
        <taxon>Magnoliopsida</taxon>
        <taxon>eudicotyledons</taxon>
        <taxon>Gunneridae</taxon>
        <taxon>Pentapetalae</taxon>
        <taxon>rosids</taxon>
        <taxon>fabids</taxon>
        <taxon>Rosales</taxon>
        <taxon>Moraceae</taxon>
        <taxon>Ficeae</taxon>
        <taxon>Ficus</taxon>
    </lineage>
</organism>
<dbReference type="Gramene" id="FCD_00006240-RA">
    <property type="protein sequence ID" value="FCD_00006240-RA:cds"/>
    <property type="gene ID" value="FCD_00006240"/>
</dbReference>
<name>A0AA87ZDY7_FICCA</name>
<dbReference type="Proteomes" id="UP001187192">
    <property type="component" value="Unassembled WGS sequence"/>
</dbReference>
<accession>A0AA87ZDY7</accession>
<dbReference type="EMBL" id="BTGU01000004">
    <property type="protein sequence ID" value="GMN34503.1"/>
    <property type="molecule type" value="Genomic_DNA"/>
</dbReference>
<comment type="caution">
    <text evidence="2">The sequence shown here is derived from an EMBL/GenBank/DDBJ whole genome shotgun (WGS) entry which is preliminary data.</text>
</comment>
<keyword evidence="3" id="KW-1185">Reference proteome</keyword>
<proteinExistence type="predicted"/>
<feature type="signal peptide" evidence="1">
    <location>
        <begin position="1"/>
        <end position="20"/>
    </location>
</feature>
<evidence type="ECO:0000313" key="3">
    <source>
        <dbReference type="Proteomes" id="UP001187192"/>
    </source>
</evidence>
<gene>
    <name evidence="2" type="ORF">TIFTF001_004736</name>
</gene>
<reference evidence="2" key="1">
    <citation type="submission" date="2023-07" db="EMBL/GenBank/DDBJ databases">
        <title>draft genome sequence of fig (Ficus carica).</title>
        <authorList>
            <person name="Takahashi T."/>
            <person name="Nishimura K."/>
        </authorList>
    </citation>
    <scope>NUCLEOTIDE SEQUENCE</scope>
</reference>
<keyword evidence="1" id="KW-0732">Signal</keyword>
<feature type="chain" id="PRO_5041655996" evidence="1">
    <location>
        <begin position="21"/>
        <end position="84"/>
    </location>
</feature>
<protein>
    <submittedName>
        <fullName evidence="2">Uncharacterized protein</fullName>
    </submittedName>
</protein>
<sequence length="84" mass="9074">MRRFSLLALVLFLTILLVLTEQNSAECRALRSTAKISTNGVQRAVQTALVSTKSTVRDKNGRVLASDRVYNKLSSGPSGKGDGH</sequence>
<evidence type="ECO:0000256" key="1">
    <source>
        <dbReference type="SAM" id="SignalP"/>
    </source>
</evidence>
<dbReference type="AlphaFoldDB" id="A0AA87ZDY7"/>
<evidence type="ECO:0000313" key="2">
    <source>
        <dbReference type="EMBL" id="GMN34503.1"/>
    </source>
</evidence>